<accession>A0ABD0YLL8</accession>
<dbReference type="EMBL" id="JBFDAA010000005">
    <property type="protein sequence ID" value="KAL1132161.1"/>
    <property type="molecule type" value="Genomic_DNA"/>
</dbReference>
<protein>
    <submittedName>
        <fullName evidence="2">Uncharacterized protein</fullName>
    </submittedName>
</protein>
<organism evidence="2 3">
    <name type="scientific">Ranatra chinensis</name>
    <dbReference type="NCBI Taxonomy" id="642074"/>
    <lineage>
        <taxon>Eukaryota</taxon>
        <taxon>Metazoa</taxon>
        <taxon>Ecdysozoa</taxon>
        <taxon>Arthropoda</taxon>
        <taxon>Hexapoda</taxon>
        <taxon>Insecta</taxon>
        <taxon>Pterygota</taxon>
        <taxon>Neoptera</taxon>
        <taxon>Paraneoptera</taxon>
        <taxon>Hemiptera</taxon>
        <taxon>Heteroptera</taxon>
        <taxon>Panheteroptera</taxon>
        <taxon>Nepomorpha</taxon>
        <taxon>Nepidae</taxon>
        <taxon>Ranatrinae</taxon>
        <taxon>Ranatra</taxon>
    </lineage>
</organism>
<proteinExistence type="predicted"/>
<dbReference type="Proteomes" id="UP001558652">
    <property type="component" value="Unassembled WGS sequence"/>
</dbReference>
<name>A0ABD0YLL8_9HEMI</name>
<evidence type="ECO:0000256" key="1">
    <source>
        <dbReference type="SAM" id="MobiDB-lite"/>
    </source>
</evidence>
<dbReference type="AlphaFoldDB" id="A0ABD0YLL8"/>
<comment type="caution">
    <text evidence="2">The sequence shown here is derived from an EMBL/GenBank/DDBJ whole genome shotgun (WGS) entry which is preliminary data.</text>
</comment>
<gene>
    <name evidence="2" type="ORF">AAG570_010118</name>
</gene>
<reference evidence="2 3" key="1">
    <citation type="submission" date="2024-07" db="EMBL/GenBank/DDBJ databases">
        <title>Chromosome-level genome assembly of the water stick insect Ranatra chinensis (Heteroptera: Nepidae).</title>
        <authorList>
            <person name="Liu X."/>
        </authorList>
    </citation>
    <scope>NUCLEOTIDE SEQUENCE [LARGE SCALE GENOMIC DNA]</scope>
    <source>
        <strain evidence="2">Cailab_2021Rc</strain>
        <tissue evidence="2">Muscle</tissue>
    </source>
</reference>
<evidence type="ECO:0000313" key="2">
    <source>
        <dbReference type="EMBL" id="KAL1132161.1"/>
    </source>
</evidence>
<evidence type="ECO:0000313" key="3">
    <source>
        <dbReference type="Proteomes" id="UP001558652"/>
    </source>
</evidence>
<keyword evidence="3" id="KW-1185">Reference proteome</keyword>
<feature type="region of interest" description="Disordered" evidence="1">
    <location>
        <begin position="159"/>
        <end position="183"/>
    </location>
</feature>
<sequence length="183" mass="19897">MVAAFRQDMLASATDCMLLSLVYRQNNGHHARRTRGGNGGASQRTTVELAPVGAEAAAGESEREMRERGWQSKRERERWGGRGSEREGVRRWGCGSWQLSPCPGCRAPREPRRSLSAAQLRISSAHLSGSRTLGLHITYSRLPLHLPATAALSSLRMPGQATETCPGDGQHSGTPLGHLLHEP</sequence>